<dbReference type="GeneID" id="18563323"/>
<dbReference type="EMBL" id="JN638751">
    <property type="protein sequence ID" value="AEO93367.1"/>
    <property type="molecule type" value="Genomic_DNA"/>
</dbReference>
<dbReference type="KEGG" id="vg:18563323"/>
<organism evidence="1 2">
    <name type="scientific">Bacillus phage G</name>
    <dbReference type="NCBI Taxonomy" id="2884420"/>
    <lineage>
        <taxon>Viruses</taxon>
        <taxon>Duplodnaviria</taxon>
        <taxon>Heunggongvirae</taxon>
        <taxon>Uroviricota</taxon>
        <taxon>Caudoviricetes</taxon>
        <taxon>Donellivirus</taxon>
        <taxon>Donellivirus gee</taxon>
    </lineage>
</organism>
<gene>
    <name evidence="1" type="primary">105</name>
    <name evidence="1" type="ORF">G_105</name>
</gene>
<evidence type="ECO:0000313" key="2">
    <source>
        <dbReference type="Proteomes" id="UP000009273"/>
    </source>
</evidence>
<keyword evidence="2" id="KW-1185">Reference proteome</keyword>
<dbReference type="RefSeq" id="YP_009015408.1">
    <property type="nucleotide sequence ID" value="NC_023719.1"/>
</dbReference>
<proteinExistence type="predicted"/>
<protein>
    <submittedName>
        <fullName evidence="1">Gp105</fullName>
    </submittedName>
</protein>
<reference evidence="1 2" key="1">
    <citation type="submission" date="2011-09" db="EMBL/GenBank/DDBJ databases">
        <authorList>
            <person name="Pope W.H."/>
            <person name="Pedulla M.L."/>
            <person name="Ford M.E."/>
            <person name="Peebles C.L."/>
            <person name="Hatfull G.H."/>
            <person name="Hendrix R.W."/>
        </authorList>
    </citation>
    <scope>NUCLEOTIDE SEQUENCE [LARGE SCALE GENOMIC DNA]</scope>
    <source>
        <strain evidence="1">G</strain>
    </source>
</reference>
<evidence type="ECO:0000313" key="1">
    <source>
        <dbReference type="EMBL" id="AEO93367.1"/>
    </source>
</evidence>
<accession>G3MBG7</accession>
<name>G3MBG7_9CAUD</name>
<sequence length="99" mass="11492">MTKGEMSNRDKVTILRNAAIKSSVRKNIEQRDLESILEVEVCFQIVKTGEYVSLVENRDEAVTIVRFKVDEELSLIEHMIKGLDFKELAGKREYEIIYV</sequence>
<dbReference type="Proteomes" id="UP000009273">
    <property type="component" value="Segment"/>
</dbReference>